<gene>
    <name evidence="4" type="ORF">UPYG_G00242310</name>
</gene>
<organism evidence="4 5">
    <name type="scientific">Umbra pygmaea</name>
    <name type="common">Eastern mudminnow</name>
    <dbReference type="NCBI Taxonomy" id="75934"/>
    <lineage>
        <taxon>Eukaryota</taxon>
        <taxon>Metazoa</taxon>
        <taxon>Chordata</taxon>
        <taxon>Craniata</taxon>
        <taxon>Vertebrata</taxon>
        <taxon>Euteleostomi</taxon>
        <taxon>Actinopterygii</taxon>
        <taxon>Neopterygii</taxon>
        <taxon>Teleostei</taxon>
        <taxon>Protacanthopterygii</taxon>
        <taxon>Esociformes</taxon>
        <taxon>Umbridae</taxon>
        <taxon>Umbra</taxon>
    </lineage>
</organism>
<dbReference type="SUPFAM" id="SSF48726">
    <property type="entry name" value="Immunoglobulin"/>
    <property type="match status" value="1"/>
</dbReference>
<dbReference type="InterPro" id="IPR007110">
    <property type="entry name" value="Ig-like_dom"/>
</dbReference>
<sequence>MKLFCCLFFCRLILSPFFLPYSETNAVRDGTQSTIEMMLVVTQSHYLTVPEGGAVQIQCCWNKNLSRLTVNWKKEHSNIKYQSLLVTDSQCQKTPSNLTVGCNCSNLTITNVSRNDSGMYICKVNSEIPFFLQSTGNGTLIVVTESQGHVFVYRDCRDLCRNSSPVHLEEPSSLDSANSRSMLLHVEEKML</sequence>
<dbReference type="Gene3D" id="2.60.40.10">
    <property type="entry name" value="Immunoglobulins"/>
    <property type="match status" value="1"/>
</dbReference>
<dbReference type="PANTHER" id="PTHR14334">
    <property type="entry name" value="B-CELL ANTIGEN RECEPTOR COMPLEX-ASSOCIATED PROTEIN"/>
    <property type="match status" value="1"/>
</dbReference>
<comment type="caution">
    <text evidence="4">The sequence shown here is derived from an EMBL/GenBank/DDBJ whole genome shotgun (WGS) entry which is preliminary data.</text>
</comment>
<dbReference type="PANTHER" id="PTHR14334:SF3">
    <property type="entry name" value="TRANSMEMBRANE AND IMMUNOGLOBULIN DOMAIN CONTAINING 2"/>
    <property type="match status" value="1"/>
</dbReference>
<keyword evidence="5" id="KW-1185">Reference proteome</keyword>
<dbReference type="EMBL" id="JAGEUA010000007">
    <property type="protein sequence ID" value="KAL0970463.1"/>
    <property type="molecule type" value="Genomic_DNA"/>
</dbReference>
<feature type="signal peptide" evidence="2">
    <location>
        <begin position="1"/>
        <end position="24"/>
    </location>
</feature>
<feature type="domain" description="Ig-like" evidence="3">
    <location>
        <begin position="20"/>
        <end position="144"/>
    </location>
</feature>
<reference evidence="4 5" key="1">
    <citation type="submission" date="2024-06" db="EMBL/GenBank/DDBJ databases">
        <authorList>
            <person name="Pan Q."/>
            <person name="Wen M."/>
            <person name="Jouanno E."/>
            <person name="Zahm M."/>
            <person name="Klopp C."/>
            <person name="Cabau C."/>
            <person name="Louis A."/>
            <person name="Berthelot C."/>
            <person name="Parey E."/>
            <person name="Roest Crollius H."/>
            <person name="Montfort J."/>
            <person name="Robinson-Rechavi M."/>
            <person name="Bouchez O."/>
            <person name="Lampietro C."/>
            <person name="Lopez Roques C."/>
            <person name="Donnadieu C."/>
            <person name="Postlethwait J."/>
            <person name="Bobe J."/>
            <person name="Verreycken H."/>
            <person name="Guiguen Y."/>
        </authorList>
    </citation>
    <scope>NUCLEOTIDE SEQUENCE [LARGE SCALE GENOMIC DNA]</scope>
    <source>
        <strain evidence="4">Up_M1</strain>
        <tissue evidence="4">Testis</tissue>
    </source>
</reference>
<accession>A0ABD0WKE0</accession>
<evidence type="ECO:0000256" key="1">
    <source>
        <dbReference type="ARBA" id="ARBA00023319"/>
    </source>
</evidence>
<dbReference type="Pfam" id="PF07686">
    <property type="entry name" value="V-set"/>
    <property type="match status" value="1"/>
</dbReference>
<keyword evidence="2" id="KW-0732">Signal</keyword>
<dbReference type="InterPro" id="IPR036179">
    <property type="entry name" value="Ig-like_dom_sf"/>
</dbReference>
<dbReference type="AlphaFoldDB" id="A0ABD0WKE0"/>
<dbReference type="SMART" id="SM00409">
    <property type="entry name" value="IG"/>
    <property type="match status" value="1"/>
</dbReference>
<dbReference type="InterPro" id="IPR013783">
    <property type="entry name" value="Ig-like_fold"/>
</dbReference>
<dbReference type="InterPro" id="IPR003599">
    <property type="entry name" value="Ig_sub"/>
</dbReference>
<evidence type="ECO:0000313" key="4">
    <source>
        <dbReference type="EMBL" id="KAL0970463.1"/>
    </source>
</evidence>
<feature type="chain" id="PRO_5044753988" description="Ig-like domain-containing protein" evidence="2">
    <location>
        <begin position="25"/>
        <end position="191"/>
    </location>
</feature>
<proteinExistence type="predicted"/>
<dbReference type="InterPro" id="IPR013106">
    <property type="entry name" value="Ig_V-set"/>
</dbReference>
<evidence type="ECO:0000256" key="2">
    <source>
        <dbReference type="SAM" id="SignalP"/>
    </source>
</evidence>
<dbReference type="PROSITE" id="PS50835">
    <property type="entry name" value="IG_LIKE"/>
    <property type="match status" value="1"/>
</dbReference>
<evidence type="ECO:0000313" key="5">
    <source>
        <dbReference type="Proteomes" id="UP001557470"/>
    </source>
</evidence>
<protein>
    <recommendedName>
        <fullName evidence="3">Ig-like domain-containing protein</fullName>
    </recommendedName>
</protein>
<dbReference type="Proteomes" id="UP001557470">
    <property type="component" value="Unassembled WGS sequence"/>
</dbReference>
<evidence type="ECO:0000259" key="3">
    <source>
        <dbReference type="PROSITE" id="PS50835"/>
    </source>
</evidence>
<keyword evidence="1" id="KW-0393">Immunoglobulin domain</keyword>
<name>A0ABD0WKE0_UMBPY</name>